<reference evidence="3" key="1">
    <citation type="journal article" date="2019" name="Int. J. Syst. Evol. Microbiol.">
        <title>The Global Catalogue of Microorganisms (GCM) 10K type strain sequencing project: providing services to taxonomists for standard genome sequencing and annotation.</title>
        <authorList>
            <consortium name="The Broad Institute Genomics Platform"/>
            <consortium name="The Broad Institute Genome Sequencing Center for Infectious Disease"/>
            <person name="Wu L."/>
            <person name="Ma J."/>
        </authorList>
    </citation>
    <scope>NUCLEOTIDE SEQUENCE [LARGE SCALE GENOMIC DNA]</scope>
    <source>
        <strain evidence="3">JCM 15608</strain>
    </source>
</reference>
<dbReference type="Proteomes" id="UP001500021">
    <property type="component" value="Unassembled WGS sequence"/>
</dbReference>
<sequence>MGVFQGTSREVNSVGRLIRYLIIEKELMSLTVKLYFMLLSIFLSSIYFFALKFNEKAKDDNILTRMAFITLSVQFVYALFSFSEYSYRFMFLAFPLQVLMFSYILDKYFSGTIRSLIVFSVCLLGIISTYSTKTFSSFILLDL</sequence>
<evidence type="ECO:0000313" key="2">
    <source>
        <dbReference type="EMBL" id="GAA0815291.1"/>
    </source>
</evidence>
<evidence type="ECO:0000313" key="3">
    <source>
        <dbReference type="Proteomes" id="UP001500021"/>
    </source>
</evidence>
<organism evidence="2 3">
    <name type="scientific">Colwellia asteriadis</name>
    <dbReference type="NCBI Taxonomy" id="517723"/>
    <lineage>
        <taxon>Bacteria</taxon>
        <taxon>Pseudomonadati</taxon>
        <taxon>Pseudomonadota</taxon>
        <taxon>Gammaproteobacteria</taxon>
        <taxon>Alteromonadales</taxon>
        <taxon>Colwelliaceae</taxon>
        <taxon>Colwellia</taxon>
    </lineage>
</organism>
<feature type="transmembrane region" description="Helical" evidence="1">
    <location>
        <begin position="86"/>
        <end position="105"/>
    </location>
</feature>
<feature type="transmembrane region" description="Helical" evidence="1">
    <location>
        <begin position="117"/>
        <end position="141"/>
    </location>
</feature>
<keyword evidence="1" id="KW-1133">Transmembrane helix</keyword>
<evidence type="ECO:0000256" key="1">
    <source>
        <dbReference type="SAM" id="Phobius"/>
    </source>
</evidence>
<name>A0ABP3WI75_9GAMM</name>
<gene>
    <name evidence="2" type="ORF">GCM10009111_13380</name>
</gene>
<proteinExistence type="predicted"/>
<keyword evidence="1" id="KW-0812">Transmembrane</keyword>
<keyword evidence="3" id="KW-1185">Reference proteome</keyword>
<comment type="caution">
    <text evidence="2">The sequence shown here is derived from an EMBL/GenBank/DDBJ whole genome shotgun (WGS) entry which is preliminary data.</text>
</comment>
<dbReference type="EMBL" id="BAAAFA010000004">
    <property type="protein sequence ID" value="GAA0815291.1"/>
    <property type="molecule type" value="Genomic_DNA"/>
</dbReference>
<feature type="transmembrane region" description="Helical" evidence="1">
    <location>
        <begin position="34"/>
        <end position="50"/>
    </location>
</feature>
<accession>A0ABP3WI75</accession>
<feature type="transmembrane region" description="Helical" evidence="1">
    <location>
        <begin position="62"/>
        <end position="80"/>
    </location>
</feature>
<keyword evidence="1" id="KW-0472">Membrane</keyword>
<protein>
    <submittedName>
        <fullName evidence="2">Uncharacterized protein</fullName>
    </submittedName>
</protein>